<comment type="similarity">
    <text evidence="2">Belongs to the aminoglycoside phosphotransferase family.</text>
</comment>
<feature type="region of interest" description="Disordered" evidence="6">
    <location>
        <begin position="428"/>
        <end position="527"/>
    </location>
</feature>
<dbReference type="SUPFAM" id="SSF56112">
    <property type="entry name" value="Protein kinase-like (PK-like)"/>
    <property type="match status" value="1"/>
</dbReference>
<keyword evidence="5" id="KW-0418">Kinase</keyword>
<keyword evidence="4" id="KW-0808">Transferase</keyword>
<evidence type="ECO:0000256" key="1">
    <source>
        <dbReference type="ARBA" id="ARBA00004496"/>
    </source>
</evidence>
<dbReference type="EMBL" id="JBBJCI010000033">
    <property type="protein sequence ID" value="KAK7254031.1"/>
    <property type="molecule type" value="Genomic_DNA"/>
</dbReference>
<keyword evidence="3" id="KW-0963">Cytoplasm</keyword>
<comment type="caution">
    <text evidence="7">The sequence shown here is derived from an EMBL/GenBank/DDBJ whole genome shotgun (WGS) entry which is preliminary data.</text>
</comment>
<evidence type="ECO:0008006" key="9">
    <source>
        <dbReference type="Google" id="ProtNLM"/>
    </source>
</evidence>
<protein>
    <recommendedName>
        <fullName evidence="9">Aminoglycoside phosphotransferase domain-containing protein</fullName>
    </recommendedName>
</protein>
<sequence length="731" mass="76647">MSWFCADKAREHPLALFFCGRSAPEGLAGGGSGVREICEREEMERKVLKPRFTLAEAKAMARDEFHVRVAAIVELNSYDDQNYKVTAENGAVYVLKVHNGVESRDEGLLDAQSQLYERLRRKGVAAPYPVDSVRFVDAPAPPPPADGDAQRSCLKNPLADGDATFALRLLEWVDGDLLSSKEITPGLLATTGAFLGRIRLALDDFDHAALHRVHLWDGRQFPALASFADGLVDAGCDVDKAADVHRAIANFDAVVAPAAAQLPLATLHGDFNDANVLVGAETLGVLDIGDSVHSWRVNDVAVGMAYVVVTLCTPENARSGFDGSSTVPEAIQGALAFVDGLRGVFDLTAPELEALPHLAACRLATSFTLGYVSYQESLKLNPDMPREKRDYLLHHALPAATCAATGLRLVLAAIGDGVFDGPARALEPHPLLDDESPRLQRQKSAAQHVFGAHASDDDDDGAAAPARDAPAEAPAAVEAAVAEEPAVEAAAVESAAAEAPAAEAPAAEAPSGGLSDDEAPEPDEAPAVTVELSSLPPPAELDVSHMRPVGAGADAGDVDFEKYASGSEPERSVDFDALASDGEDPPDAAPDVPLMNTSMRTVEYVPPPPPADDGEPEYVLPESPRAPKSADAIAAVLGAMDARLHGDAGDILDSCKSVMRIFKISDPATVDRVQAADGDVQAAYAALEAATNAARGSLQKRLDEATAAINAAVVSAHAAKHAVDVAPHDDF</sequence>
<feature type="compositionally biased region" description="Basic and acidic residues" evidence="6">
    <location>
        <begin position="428"/>
        <end position="438"/>
    </location>
</feature>
<evidence type="ECO:0000256" key="5">
    <source>
        <dbReference type="ARBA" id="ARBA00022777"/>
    </source>
</evidence>
<evidence type="ECO:0000313" key="8">
    <source>
        <dbReference type="Proteomes" id="UP001363151"/>
    </source>
</evidence>
<dbReference type="InterPro" id="IPR011009">
    <property type="entry name" value="Kinase-like_dom_sf"/>
</dbReference>
<gene>
    <name evidence="7" type="ORF">SO694_00003777</name>
</gene>
<keyword evidence="8" id="KW-1185">Reference proteome</keyword>
<dbReference type="PANTHER" id="PTHR21064:SF1">
    <property type="entry name" value="HYDROXYLYSINE KINASE"/>
    <property type="match status" value="1"/>
</dbReference>
<dbReference type="PANTHER" id="PTHR21064">
    <property type="entry name" value="AMINOGLYCOSIDE PHOSPHOTRANSFERASE DOMAIN-CONTAINING PROTEIN-RELATED"/>
    <property type="match status" value="1"/>
</dbReference>
<proteinExistence type="inferred from homology"/>
<dbReference type="Gene3D" id="3.90.1200.10">
    <property type="match status" value="1"/>
</dbReference>
<evidence type="ECO:0000256" key="6">
    <source>
        <dbReference type="SAM" id="MobiDB-lite"/>
    </source>
</evidence>
<dbReference type="Proteomes" id="UP001363151">
    <property type="component" value="Unassembled WGS sequence"/>
</dbReference>
<comment type="subcellular location">
    <subcellularLocation>
        <location evidence="1">Cytoplasm</location>
    </subcellularLocation>
</comment>
<accession>A0ABR1GD77</accession>
<organism evidence="7 8">
    <name type="scientific">Aureococcus anophagefferens</name>
    <name type="common">Harmful bloom alga</name>
    <dbReference type="NCBI Taxonomy" id="44056"/>
    <lineage>
        <taxon>Eukaryota</taxon>
        <taxon>Sar</taxon>
        <taxon>Stramenopiles</taxon>
        <taxon>Ochrophyta</taxon>
        <taxon>Pelagophyceae</taxon>
        <taxon>Pelagomonadales</taxon>
        <taxon>Pelagomonadaceae</taxon>
        <taxon>Aureococcus</taxon>
    </lineage>
</organism>
<feature type="compositionally biased region" description="Acidic residues" evidence="6">
    <location>
        <begin position="515"/>
        <end position="524"/>
    </location>
</feature>
<evidence type="ECO:0000256" key="3">
    <source>
        <dbReference type="ARBA" id="ARBA00022490"/>
    </source>
</evidence>
<name>A0ABR1GD77_AURAN</name>
<evidence type="ECO:0000256" key="2">
    <source>
        <dbReference type="ARBA" id="ARBA00006219"/>
    </source>
</evidence>
<evidence type="ECO:0000256" key="4">
    <source>
        <dbReference type="ARBA" id="ARBA00022679"/>
    </source>
</evidence>
<feature type="region of interest" description="Disordered" evidence="6">
    <location>
        <begin position="564"/>
        <end position="593"/>
    </location>
</feature>
<feature type="compositionally biased region" description="Low complexity" evidence="6">
    <location>
        <begin position="462"/>
        <end position="510"/>
    </location>
</feature>
<evidence type="ECO:0000313" key="7">
    <source>
        <dbReference type="EMBL" id="KAK7254031.1"/>
    </source>
</evidence>
<dbReference type="InterPro" id="IPR050249">
    <property type="entry name" value="Pseudomonas-type_ThrB"/>
</dbReference>
<reference evidence="7 8" key="1">
    <citation type="submission" date="2024-03" db="EMBL/GenBank/DDBJ databases">
        <title>Aureococcus anophagefferens CCMP1851 and Kratosvirus quantuckense: Draft genome of a second virus-susceptible host strain in the model system.</title>
        <authorList>
            <person name="Chase E."/>
            <person name="Truchon A.R."/>
            <person name="Schepens W."/>
            <person name="Wilhelm S.W."/>
        </authorList>
    </citation>
    <scope>NUCLEOTIDE SEQUENCE [LARGE SCALE GENOMIC DNA]</scope>
    <source>
        <strain evidence="7 8">CCMP1851</strain>
    </source>
</reference>